<sequence length="179" mass="20887">MESVRNAADTVWIGVELYRKWQDKDLQNTSMRDETYKETLQKLTNLGEKTVKDFTTRIEDVMMQNPLNWPSKVIAANSMYRITQTILLANKDSIHRTDNDLFERLCVMISDILAAYLTNLAHVIIFKCHNDATKDRQESVRQAAEILELLQQHRLPSLDHEKAADTEEWRASMVHLQQQ</sequence>
<accession>A0A8X8W1Z0</accession>
<dbReference type="Proteomes" id="UP000298416">
    <property type="component" value="Unassembled WGS sequence"/>
</dbReference>
<reference evidence="1" key="1">
    <citation type="submission" date="2018-01" db="EMBL/GenBank/DDBJ databases">
        <authorList>
            <person name="Mao J.F."/>
        </authorList>
    </citation>
    <scope>NUCLEOTIDE SEQUENCE</scope>
    <source>
        <strain evidence="1">Huo1</strain>
        <tissue evidence="1">Leaf</tissue>
    </source>
</reference>
<name>A0A8X8W1Z0_SALSN</name>
<organism evidence="1">
    <name type="scientific">Salvia splendens</name>
    <name type="common">Scarlet sage</name>
    <dbReference type="NCBI Taxonomy" id="180675"/>
    <lineage>
        <taxon>Eukaryota</taxon>
        <taxon>Viridiplantae</taxon>
        <taxon>Streptophyta</taxon>
        <taxon>Embryophyta</taxon>
        <taxon>Tracheophyta</taxon>
        <taxon>Spermatophyta</taxon>
        <taxon>Magnoliopsida</taxon>
        <taxon>eudicotyledons</taxon>
        <taxon>Gunneridae</taxon>
        <taxon>Pentapetalae</taxon>
        <taxon>asterids</taxon>
        <taxon>lamiids</taxon>
        <taxon>Lamiales</taxon>
        <taxon>Lamiaceae</taxon>
        <taxon>Nepetoideae</taxon>
        <taxon>Mentheae</taxon>
        <taxon>Salviinae</taxon>
        <taxon>Salvia</taxon>
        <taxon>Salvia subgen. Calosphace</taxon>
        <taxon>core Calosphace</taxon>
    </lineage>
</organism>
<proteinExistence type="predicted"/>
<protein>
    <submittedName>
        <fullName evidence="1">Uncharacterized protein</fullName>
    </submittedName>
</protein>
<keyword evidence="2" id="KW-1185">Reference proteome</keyword>
<dbReference type="PANTHER" id="PTHR35307">
    <property type="entry name" value="PROTEIN, PUTATIVE-RELATED"/>
    <property type="match status" value="1"/>
</dbReference>
<evidence type="ECO:0000313" key="2">
    <source>
        <dbReference type="Proteomes" id="UP000298416"/>
    </source>
</evidence>
<reference evidence="1" key="2">
    <citation type="submission" date="2020-08" db="EMBL/GenBank/DDBJ databases">
        <title>Plant Genome Project.</title>
        <authorList>
            <person name="Zhang R.-G."/>
        </authorList>
    </citation>
    <scope>NUCLEOTIDE SEQUENCE</scope>
    <source>
        <strain evidence="1">Huo1</strain>
        <tissue evidence="1">Leaf</tissue>
    </source>
</reference>
<gene>
    <name evidence="1" type="ORF">SASPL_151737</name>
</gene>
<dbReference type="EMBL" id="PNBA02000021">
    <property type="protein sequence ID" value="KAG6386571.1"/>
    <property type="molecule type" value="Genomic_DNA"/>
</dbReference>
<dbReference type="AlphaFoldDB" id="A0A8X8W1Z0"/>
<evidence type="ECO:0000313" key="1">
    <source>
        <dbReference type="EMBL" id="KAG6386571.1"/>
    </source>
</evidence>
<comment type="caution">
    <text evidence="1">The sequence shown here is derived from an EMBL/GenBank/DDBJ whole genome shotgun (WGS) entry which is preliminary data.</text>
</comment>
<dbReference type="PANTHER" id="PTHR35307:SF3">
    <property type="entry name" value="DUF4220 DOMAIN-CONTAINING PROTEIN"/>
    <property type="match status" value="1"/>
</dbReference>